<dbReference type="Proteomes" id="UP000198892">
    <property type="component" value="Unassembled WGS sequence"/>
</dbReference>
<dbReference type="InterPro" id="IPR046826">
    <property type="entry name" value="PDH_N"/>
</dbReference>
<dbReference type="InterPro" id="IPR045865">
    <property type="entry name" value="ACT-like_dom_sf"/>
</dbReference>
<dbReference type="InterPro" id="IPR003099">
    <property type="entry name" value="Prephen_DH"/>
</dbReference>
<dbReference type="GO" id="GO:0004665">
    <property type="term" value="F:prephenate dehydrogenase (NADP+) activity"/>
    <property type="evidence" value="ECO:0007669"/>
    <property type="project" value="InterPro"/>
</dbReference>
<dbReference type="GO" id="GO:0070403">
    <property type="term" value="F:NAD+ binding"/>
    <property type="evidence" value="ECO:0007669"/>
    <property type="project" value="InterPro"/>
</dbReference>
<comment type="similarity">
    <text evidence="2">Belongs to the prephenate/arogenate dehydrogenase family.</text>
</comment>
<dbReference type="Gene3D" id="1.10.3660.10">
    <property type="entry name" value="6-phosphogluconate dehydrogenase C-terminal like domain"/>
    <property type="match status" value="1"/>
</dbReference>
<dbReference type="SUPFAM" id="SSF48179">
    <property type="entry name" value="6-phosphogluconate dehydrogenase C-terminal domain-like"/>
    <property type="match status" value="1"/>
</dbReference>
<keyword evidence="9" id="KW-0057">Aromatic amino acid biosynthesis</keyword>
<dbReference type="PROSITE" id="PS51671">
    <property type="entry name" value="ACT"/>
    <property type="match status" value="1"/>
</dbReference>
<evidence type="ECO:0000313" key="14">
    <source>
        <dbReference type="Proteomes" id="UP000198892"/>
    </source>
</evidence>
<protein>
    <recommendedName>
        <fullName evidence="4">Prephenate dehydrogenase</fullName>
        <ecNumber evidence="3">1.3.1.12</ecNumber>
    </recommendedName>
</protein>
<evidence type="ECO:0000313" key="13">
    <source>
        <dbReference type="EMBL" id="SFP42100.1"/>
    </source>
</evidence>
<dbReference type="InterPro" id="IPR008927">
    <property type="entry name" value="6-PGluconate_DH-like_C_sf"/>
</dbReference>
<evidence type="ECO:0000256" key="4">
    <source>
        <dbReference type="ARBA" id="ARBA00016891"/>
    </source>
</evidence>
<feature type="domain" description="ACT" evidence="12">
    <location>
        <begin position="302"/>
        <end position="372"/>
    </location>
</feature>
<keyword evidence="7" id="KW-0560">Oxidoreductase</keyword>
<evidence type="ECO:0000256" key="5">
    <source>
        <dbReference type="ARBA" id="ARBA00022498"/>
    </source>
</evidence>
<comment type="catalytic activity">
    <reaction evidence="10">
        <text>prephenate + NAD(+) = 3-(4-hydroxyphenyl)pyruvate + CO2 + NADH</text>
        <dbReference type="Rhea" id="RHEA:13869"/>
        <dbReference type="ChEBI" id="CHEBI:16526"/>
        <dbReference type="ChEBI" id="CHEBI:29934"/>
        <dbReference type="ChEBI" id="CHEBI:36242"/>
        <dbReference type="ChEBI" id="CHEBI:57540"/>
        <dbReference type="ChEBI" id="CHEBI:57945"/>
        <dbReference type="EC" id="1.3.1.12"/>
    </reaction>
</comment>
<keyword evidence="14" id="KW-1185">Reference proteome</keyword>
<dbReference type="EC" id="1.3.1.12" evidence="3"/>
<dbReference type="FunFam" id="3.40.50.720:FF:000208">
    <property type="entry name" value="Prephenate dehydrogenase"/>
    <property type="match status" value="1"/>
</dbReference>
<evidence type="ECO:0000256" key="10">
    <source>
        <dbReference type="ARBA" id="ARBA00049260"/>
    </source>
</evidence>
<keyword evidence="5" id="KW-0827">Tyrosine biosynthesis</keyword>
<dbReference type="InterPro" id="IPR002912">
    <property type="entry name" value="ACT_dom"/>
</dbReference>
<dbReference type="PROSITE" id="PS51176">
    <property type="entry name" value="PDH_ADH"/>
    <property type="match status" value="1"/>
</dbReference>
<evidence type="ECO:0000256" key="9">
    <source>
        <dbReference type="ARBA" id="ARBA00023141"/>
    </source>
</evidence>
<dbReference type="Gene3D" id="3.40.50.720">
    <property type="entry name" value="NAD(P)-binding Rossmann-like Domain"/>
    <property type="match status" value="1"/>
</dbReference>
<dbReference type="InterPro" id="IPR036291">
    <property type="entry name" value="NAD(P)-bd_dom_sf"/>
</dbReference>
<keyword evidence="8" id="KW-0520">NAD</keyword>
<dbReference type="GO" id="GO:0006571">
    <property type="term" value="P:tyrosine biosynthetic process"/>
    <property type="evidence" value="ECO:0007669"/>
    <property type="project" value="UniProtKB-UniPathway"/>
</dbReference>
<evidence type="ECO:0000256" key="6">
    <source>
        <dbReference type="ARBA" id="ARBA00022605"/>
    </source>
</evidence>
<dbReference type="RefSeq" id="WP_244504247.1">
    <property type="nucleotide sequence ID" value="NZ_FOXD01000005.1"/>
</dbReference>
<organism evidence="13 14">
    <name type="scientific">Salibacterium halotolerans</name>
    <dbReference type="NCBI Taxonomy" id="1884432"/>
    <lineage>
        <taxon>Bacteria</taxon>
        <taxon>Bacillati</taxon>
        <taxon>Bacillota</taxon>
        <taxon>Bacilli</taxon>
        <taxon>Bacillales</taxon>
        <taxon>Bacillaceae</taxon>
    </lineage>
</organism>
<dbReference type="UniPathway" id="UPA00122">
    <property type="reaction ID" value="UER00961"/>
</dbReference>
<comment type="pathway">
    <text evidence="1">Amino-acid biosynthesis; L-tyrosine biosynthesis; (4-hydroxyphenyl)pyruvate from prephenate (NAD(+) route): step 1/1.</text>
</comment>
<dbReference type="PANTHER" id="PTHR21363:SF0">
    <property type="entry name" value="PREPHENATE DEHYDROGENASE [NADP(+)]"/>
    <property type="match status" value="1"/>
</dbReference>
<evidence type="ECO:0000256" key="8">
    <source>
        <dbReference type="ARBA" id="ARBA00023027"/>
    </source>
</evidence>
<evidence type="ECO:0000259" key="12">
    <source>
        <dbReference type="PROSITE" id="PS51671"/>
    </source>
</evidence>
<sequence length="372" mass="40953">MKEEQAVPRNVCVIGMGLIGGSIALSIKNEHDVHITGVDIDDNQLKLGRSLGVIDDDTKNVSDGVEHAELIILAVPVTKTEVMIEQLLDMPLKDGTIVTDVGSTKKRIVEKAGMLKEKGVEFVGGHPMAGSHKSGVQAAKAHLFENAFYVLTPIQGTPASTIMQLQDWLKGTRAQFLELTADQHDELAGLISHFPHIIAAGLVQQVKNIHKDDSLVTRMAAGGFRDITRIASASPVMWRDILLHNKQVILDLMKEWKAQMESVEVMIEEEDSEGILDYFGSAKSFRDGLPAKERGALPSHYDLFVDVPDHPGVISDVTGMLADSGISIINIRIIETREDIMGVLQLTFRSDRERLEGKTRLEQALYETYIMG</sequence>
<dbReference type="SUPFAM" id="SSF51735">
    <property type="entry name" value="NAD(P)-binding Rossmann-fold domains"/>
    <property type="match status" value="1"/>
</dbReference>
<dbReference type="Pfam" id="PF01842">
    <property type="entry name" value="ACT"/>
    <property type="match status" value="1"/>
</dbReference>
<dbReference type="FunFam" id="1.10.3660.10:FF:000003">
    <property type="entry name" value="Prephenate dehydrogenase"/>
    <property type="match status" value="1"/>
</dbReference>
<name>A0A1I5Q7T8_9BACI</name>
<dbReference type="NCBIfam" id="NF005107">
    <property type="entry name" value="PRK06545.1-5"/>
    <property type="match status" value="1"/>
</dbReference>
<evidence type="ECO:0000256" key="3">
    <source>
        <dbReference type="ARBA" id="ARBA00012068"/>
    </source>
</evidence>
<dbReference type="AlphaFoldDB" id="A0A1I5Q7T8"/>
<accession>A0A1I5Q7T8</accession>
<evidence type="ECO:0000259" key="11">
    <source>
        <dbReference type="PROSITE" id="PS51176"/>
    </source>
</evidence>
<dbReference type="PANTHER" id="PTHR21363">
    <property type="entry name" value="PREPHENATE DEHYDROGENASE"/>
    <property type="match status" value="1"/>
</dbReference>
<dbReference type="SUPFAM" id="SSF55021">
    <property type="entry name" value="ACT-like"/>
    <property type="match status" value="1"/>
</dbReference>
<dbReference type="Pfam" id="PF02153">
    <property type="entry name" value="PDH_N"/>
    <property type="match status" value="1"/>
</dbReference>
<evidence type="ECO:0000256" key="7">
    <source>
        <dbReference type="ARBA" id="ARBA00023002"/>
    </source>
</evidence>
<dbReference type="GO" id="GO:0008977">
    <property type="term" value="F:prephenate dehydrogenase (NAD+) activity"/>
    <property type="evidence" value="ECO:0007669"/>
    <property type="project" value="UniProtKB-EC"/>
</dbReference>
<dbReference type="STRING" id="1884432.SAMN05518683_10551"/>
<dbReference type="EMBL" id="FOXD01000005">
    <property type="protein sequence ID" value="SFP42100.1"/>
    <property type="molecule type" value="Genomic_DNA"/>
</dbReference>
<dbReference type="InterPro" id="IPR050812">
    <property type="entry name" value="Preph/Arog_dehydrog"/>
</dbReference>
<gene>
    <name evidence="13" type="ORF">SAMN05518683_10551</name>
</gene>
<dbReference type="Pfam" id="PF20463">
    <property type="entry name" value="PDH_C"/>
    <property type="match status" value="1"/>
</dbReference>
<dbReference type="Gene3D" id="3.30.70.260">
    <property type="match status" value="1"/>
</dbReference>
<proteinExistence type="inferred from homology"/>
<reference evidence="14" key="1">
    <citation type="submission" date="2016-10" db="EMBL/GenBank/DDBJ databases">
        <authorList>
            <person name="Varghese N."/>
            <person name="Submissions S."/>
        </authorList>
    </citation>
    <scope>NUCLEOTIDE SEQUENCE [LARGE SCALE GENOMIC DNA]</scope>
    <source>
        <strain evidence="14">S7</strain>
    </source>
</reference>
<keyword evidence="6" id="KW-0028">Amino-acid biosynthesis</keyword>
<feature type="domain" description="Prephenate/arogenate dehydrogenase" evidence="11">
    <location>
        <begin position="9"/>
        <end position="297"/>
    </location>
</feature>
<dbReference type="InterPro" id="IPR046825">
    <property type="entry name" value="PDH_C"/>
</dbReference>
<evidence type="ECO:0000256" key="1">
    <source>
        <dbReference type="ARBA" id="ARBA00005067"/>
    </source>
</evidence>
<evidence type="ECO:0000256" key="2">
    <source>
        <dbReference type="ARBA" id="ARBA00007964"/>
    </source>
</evidence>